<proteinExistence type="predicted"/>
<evidence type="ECO:0000313" key="3">
    <source>
        <dbReference type="Proteomes" id="UP000006798"/>
    </source>
</evidence>
<dbReference type="KEGG" id="cnc:CNE_2c09420"/>
<gene>
    <name evidence="2" type="ordered locus">CNE_2c09420</name>
</gene>
<reference evidence="2 3" key="1">
    <citation type="journal article" date="2011" name="J. Bacteriol.">
        <title>Complete genome sequence of the type strain Cupriavidus necator N-1.</title>
        <authorList>
            <person name="Poehlein A."/>
            <person name="Kusian B."/>
            <person name="Friedrich B."/>
            <person name="Daniel R."/>
            <person name="Bowien B."/>
        </authorList>
    </citation>
    <scope>NUCLEOTIDE SEQUENCE [LARGE SCALE GENOMIC DNA]</scope>
    <source>
        <strain evidence="3">ATCC 43291 / DSM 13513 / CCUG 52238 / LMG 8453 / N-1</strain>
    </source>
</reference>
<dbReference type="EMBL" id="CP002878">
    <property type="protein sequence ID" value="AEI79913.1"/>
    <property type="molecule type" value="Genomic_DNA"/>
</dbReference>
<protein>
    <submittedName>
        <fullName evidence="2">Uncharacterized protein</fullName>
    </submittedName>
</protein>
<dbReference type="AlphaFoldDB" id="F8GT75"/>
<dbReference type="Proteomes" id="UP000006798">
    <property type="component" value="Chromosome 2"/>
</dbReference>
<name>F8GT75_CUPNN</name>
<organism evidence="2 3">
    <name type="scientific">Cupriavidus necator (strain ATCC 43291 / DSM 13513 / CCUG 52238 / LMG 8453 / N-1)</name>
    <name type="common">Ralstonia eutropha</name>
    <dbReference type="NCBI Taxonomy" id="1042878"/>
    <lineage>
        <taxon>Bacteria</taxon>
        <taxon>Pseudomonadati</taxon>
        <taxon>Pseudomonadota</taxon>
        <taxon>Betaproteobacteria</taxon>
        <taxon>Burkholderiales</taxon>
        <taxon>Burkholderiaceae</taxon>
        <taxon>Cupriavidus</taxon>
    </lineage>
</organism>
<accession>F8GT75</accession>
<evidence type="ECO:0000313" key="2">
    <source>
        <dbReference type="EMBL" id="AEI79913.1"/>
    </source>
</evidence>
<evidence type="ECO:0000256" key="1">
    <source>
        <dbReference type="SAM" id="MobiDB-lite"/>
    </source>
</evidence>
<feature type="region of interest" description="Disordered" evidence="1">
    <location>
        <begin position="19"/>
        <end position="38"/>
    </location>
</feature>
<sequence length="56" mass="6245">MPVPGGRLRCKTCANFQEREGGGQDARRDRPNANGTHIADWEVPSVPVSGCHFFYR</sequence>
<feature type="compositionally biased region" description="Basic and acidic residues" evidence="1">
    <location>
        <begin position="19"/>
        <end position="31"/>
    </location>
</feature>
<dbReference type="HOGENOM" id="CLU_3006606_0_0_4"/>